<dbReference type="AlphaFoldDB" id="A0A6I9SZS5"/>
<dbReference type="GO" id="GO:0015145">
    <property type="term" value="F:monosaccharide transmembrane transporter activity"/>
    <property type="evidence" value="ECO:0007669"/>
    <property type="project" value="InterPro"/>
</dbReference>
<dbReference type="PANTHER" id="PTHR23500:SF30">
    <property type="entry name" value="SUGAR TRANSPORT PROTEIN 3"/>
    <property type="match status" value="1"/>
</dbReference>
<comment type="similarity">
    <text evidence="9">Belongs to the major facilitator superfamily. Phosphate:H(+) symporter (TC 2.A.1.9) family.</text>
</comment>
<evidence type="ECO:0000256" key="6">
    <source>
        <dbReference type="ARBA" id="ARBA00022847"/>
    </source>
</evidence>
<dbReference type="Proteomes" id="UP000504604">
    <property type="component" value="Linkage group LG4"/>
</dbReference>
<keyword evidence="8 11" id="KW-0472">Membrane</keyword>
<feature type="transmembrane region" description="Helical" evidence="11">
    <location>
        <begin position="342"/>
        <end position="364"/>
    </location>
</feature>
<protein>
    <submittedName>
        <fullName evidence="14">Hexose carrier protein HEX6</fullName>
    </submittedName>
</protein>
<feature type="domain" description="Major facilitator superfamily (MFS) profile" evidence="12">
    <location>
        <begin position="18"/>
        <end position="468"/>
    </location>
</feature>
<accession>A0A6I9SZS5</accession>
<dbReference type="PRINTS" id="PR00171">
    <property type="entry name" value="SUGRTRNSPORT"/>
</dbReference>
<feature type="transmembrane region" description="Helical" evidence="11">
    <location>
        <begin position="414"/>
        <end position="438"/>
    </location>
</feature>
<dbReference type="GeneID" id="105160636"/>
<dbReference type="InterPro" id="IPR003663">
    <property type="entry name" value="Sugar/inositol_transpt"/>
</dbReference>
<keyword evidence="3 10" id="KW-0813">Transport</keyword>
<dbReference type="GO" id="GO:0016020">
    <property type="term" value="C:membrane"/>
    <property type="evidence" value="ECO:0007669"/>
    <property type="project" value="UniProtKB-SubCell"/>
</dbReference>
<dbReference type="PANTHER" id="PTHR23500">
    <property type="entry name" value="SOLUTE CARRIER FAMILY 2, FACILITATED GLUCOSE TRANSPORTER"/>
    <property type="match status" value="1"/>
</dbReference>
<evidence type="ECO:0000256" key="10">
    <source>
        <dbReference type="RuleBase" id="RU003346"/>
    </source>
</evidence>
<evidence type="ECO:0000256" key="4">
    <source>
        <dbReference type="ARBA" id="ARBA00022597"/>
    </source>
</evidence>
<proteinExistence type="inferred from homology"/>
<evidence type="ECO:0000259" key="12">
    <source>
        <dbReference type="PROSITE" id="PS50850"/>
    </source>
</evidence>
<keyword evidence="4" id="KW-0762">Sugar transport</keyword>
<dbReference type="RefSeq" id="XP_011076410.1">
    <property type="nucleotide sequence ID" value="XM_011078108.2"/>
</dbReference>
<dbReference type="GO" id="GO:0015293">
    <property type="term" value="F:symporter activity"/>
    <property type="evidence" value="ECO:0007669"/>
    <property type="project" value="UniProtKB-KW"/>
</dbReference>
<feature type="transmembrane region" description="Helical" evidence="11">
    <location>
        <begin position="12"/>
        <end position="32"/>
    </location>
</feature>
<dbReference type="SUPFAM" id="SSF103473">
    <property type="entry name" value="MFS general substrate transporter"/>
    <property type="match status" value="1"/>
</dbReference>
<dbReference type="PROSITE" id="PS50850">
    <property type="entry name" value="MFS"/>
    <property type="match status" value="1"/>
</dbReference>
<dbReference type="Pfam" id="PF00083">
    <property type="entry name" value="Sugar_tr"/>
    <property type="match status" value="1"/>
</dbReference>
<keyword evidence="5 11" id="KW-0812">Transmembrane</keyword>
<dbReference type="InterPro" id="IPR044778">
    <property type="entry name" value="MFS_STP/MST-like_plant"/>
</dbReference>
<dbReference type="InterPro" id="IPR045262">
    <property type="entry name" value="STP/PLT_plant"/>
</dbReference>
<evidence type="ECO:0000256" key="1">
    <source>
        <dbReference type="ARBA" id="ARBA00004141"/>
    </source>
</evidence>
<comment type="subcellular location">
    <subcellularLocation>
        <location evidence="1">Membrane</location>
        <topology evidence="1">Multi-pass membrane protein</topology>
    </subcellularLocation>
</comment>
<gene>
    <name evidence="14" type="primary">LOC105160636</name>
</gene>
<evidence type="ECO:0000256" key="3">
    <source>
        <dbReference type="ARBA" id="ARBA00022448"/>
    </source>
</evidence>
<dbReference type="OrthoDB" id="5296287at2759"/>
<feature type="transmembrane region" description="Helical" evidence="11">
    <location>
        <begin position="277"/>
        <end position="299"/>
    </location>
</feature>
<dbReference type="InParanoid" id="A0A6I9SZS5"/>
<dbReference type="FunFam" id="1.20.1250.20:FF:000002">
    <property type="entry name" value="Sugar transport protein 13"/>
    <property type="match status" value="1"/>
</dbReference>
<dbReference type="FunCoup" id="A0A6I9SZS5">
    <property type="interactions" value="131"/>
</dbReference>
<feature type="transmembrane region" description="Helical" evidence="11">
    <location>
        <begin position="74"/>
        <end position="92"/>
    </location>
</feature>
<dbReference type="CDD" id="cd17361">
    <property type="entry name" value="MFS_STP"/>
    <property type="match status" value="1"/>
</dbReference>
<dbReference type="InterPro" id="IPR036259">
    <property type="entry name" value="MFS_trans_sf"/>
</dbReference>
<dbReference type="KEGG" id="sind:105160636"/>
<dbReference type="InterPro" id="IPR005828">
    <property type="entry name" value="MFS_sugar_transport-like"/>
</dbReference>
<evidence type="ECO:0000256" key="11">
    <source>
        <dbReference type="SAM" id="Phobius"/>
    </source>
</evidence>
<sequence>MGEGVQYNGKITKFVVLSCIIAALGGQIFGYGSSVTGGVTSMESFLKQFFPGIYRKMNEEKQTTSNYCKFDSQVLTFFNSGFLVSGLIATFFASPVTRALGRKASIFIGGVAFFVGSVLGGAANNVYMLIFSRLLLGIGFGFTNQSVPLYLSEMAPPQFRGAFNFGFQLCVANGGLLSSLVNYGTQKIKGGWGWRISLALTAVPALILTISAPFLPETPNSLVQRGSQERSKKMLQKIRGTNDVQAEFDDLIAASNASATIRHPFKKILQRKYRPQLVMSIAIPFFQQVTGINLVAFYAPMLFLTIGSGVSASLMASVFIGISGNLSTFCSLFVVDKLGRKALFRIGGIMMFVPLIIIGGIMAAKLGDQGGLSQAYGISILIFVCIYTAGFALSWGPLAWLVTSEIFPLEIRSAAQSINVAVSFLCTFIIAQLFLAMLCHLKAALFFFFATWLVVMTGFVYIFLPETKDVPIEKMDQIWRAHWFWKRFVCDGEEYEGNSKPEGP</sequence>
<keyword evidence="13" id="KW-1185">Reference proteome</keyword>
<feature type="transmembrane region" description="Helical" evidence="11">
    <location>
        <begin position="196"/>
        <end position="215"/>
    </location>
</feature>
<dbReference type="InterPro" id="IPR020846">
    <property type="entry name" value="MFS_dom"/>
</dbReference>
<dbReference type="PROSITE" id="PS00216">
    <property type="entry name" value="SUGAR_TRANSPORT_1"/>
    <property type="match status" value="1"/>
</dbReference>
<keyword evidence="7 11" id="KW-1133">Transmembrane helix</keyword>
<comment type="similarity">
    <text evidence="2 10">Belongs to the major facilitator superfamily. Sugar transporter (TC 2.A.1.1) family.</text>
</comment>
<feature type="transmembrane region" description="Helical" evidence="11">
    <location>
        <begin position="376"/>
        <end position="402"/>
    </location>
</feature>
<dbReference type="NCBIfam" id="TIGR00879">
    <property type="entry name" value="SP"/>
    <property type="match status" value="1"/>
</dbReference>
<dbReference type="PROSITE" id="PS00217">
    <property type="entry name" value="SUGAR_TRANSPORT_2"/>
    <property type="match status" value="1"/>
</dbReference>
<feature type="transmembrane region" description="Helical" evidence="11">
    <location>
        <begin position="444"/>
        <end position="464"/>
    </location>
</feature>
<evidence type="ECO:0000256" key="5">
    <source>
        <dbReference type="ARBA" id="ARBA00022692"/>
    </source>
</evidence>
<organism evidence="13 14">
    <name type="scientific">Sesamum indicum</name>
    <name type="common">Oriental sesame</name>
    <name type="synonym">Sesamum orientale</name>
    <dbReference type="NCBI Taxonomy" id="4182"/>
    <lineage>
        <taxon>Eukaryota</taxon>
        <taxon>Viridiplantae</taxon>
        <taxon>Streptophyta</taxon>
        <taxon>Embryophyta</taxon>
        <taxon>Tracheophyta</taxon>
        <taxon>Spermatophyta</taxon>
        <taxon>Magnoliopsida</taxon>
        <taxon>eudicotyledons</taxon>
        <taxon>Gunneridae</taxon>
        <taxon>Pentapetalae</taxon>
        <taxon>asterids</taxon>
        <taxon>lamiids</taxon>
        <taxon>Lamiales</taxon>
        <taxon>Pedaliaceae</taxon>
        <taxon>Sesamum</taxon>
    </lineage>
</organism>
<evidence type="ECO:0000256" key="8">
    <source>
        <dbReference type="ARBA" id="ARBA00023136"/>
    </source>
</evidence>
<evidence type="ECO:0000256" key="9">
    <source>
        <dbReference type="ARBA" id="ARBA00044504"/>
    </source>
</evidence>
<feature type="transmembrane region" description="Helical" evidence="11">
    <location>
        <begin position="104"/>
        <end position="123"/>
    </location>
</feature>
<dbReference type="InterPro" id="IPR005829">
    <property type="entry name" value="Sugar_transporter_CS"/>
</dbReference>
<reference evidence="14" key="1">
    <citation type="submission" date="2025-08" db="UniProtKB">
        <authorList>
            <consortium name="RefSeq"/>
        </authorList>
    </citation>
    <scope>IDENTIFICATION</scope>
</reference>
<evidence type="ECO:0000256" key="2">
    <source>
        <dbReference type="ARBA" id="ARBA00010992"/>
    </source>
</evidence>
<evidence type="ECO:0000256" key="7">
    <source>
        <dbReference type="ARBA" id="ARBA00022989"/>
    </source>
</evidence>
<evidence type="ECO:0000313" key="14">
    <source>
        <dbReference type="RefSeq" id="XP_011076410.1"/>
    </source>
</evidence>
<dbReference type="Gene3D" id="1.20.1250.20">
    <property type="entry name" value="MFS general substrate transporter like domains"/>
    <property type="match status" value="1"/>
</dbReference>
<name>A0A6I9SZS5_SESIN</name>
<feature type="transmembrane region" description="Helical" evidence="11">
    <location>
        <begin position="311"/>
        <end position="335"/>
    </location>
</feature>
<keyword evidence="6" id="KW-0769">Symport</keyword>
<evidence type="ECO:0000313" key="13">
    <source>
        <dbReference type="Proteomes" id="UP000504604"/>
    </source>
</evidence>